<proteinExistence type="inferred from homology"/>
<accession>A0A1C6UWA1</accession>
<dbReference type="GO" id="GO:0005737">
    <property type="term" value="C:cytoplasm"/>
    <property type="evidence" value="ECO:0007669"/>
    <property type="project" value="UniProtKB-SubCell"/>
</dbReference>
<keyword evidence="5 9" id="KW-0229">DNA integration</keyword>
<feature type="compositionally biased region" description="Basic and acidic residues" evidence="10">
    <location>
        <begin position="142"/>
        <end position="155"/>
    </location>
</feature>
<dbReference type="InterPro" id="IPR004107">
    <property type="entry name" value="Integrase_SAM-like_N"/>
</dbReference>
<feature type="active site" evidence="9">
    <location>
        <position position="203"/>
    </location>
</feature>
<feature type="region of interest" description="Disordered" evidence="10">
    <location>
        <begin position="138"/>
        <end position="182"/>
    </location>
</feature>
<feature type="active site" evidence="9">
    <location>
        <position position="323"/>
    </location>
</feature>
<dbReference type="Gene3D" id="1.10.443.10">
    <property type="entry name" value="Intergrase catalytic core"/>
    <property type="match status" value="1"/>
</dbReference>
<dbReference type="InterPro" id="IPR013762">
    <property type="entry name" value="Integrase-like_cat_sf"/>
</dbReference>
<feature type="domain" description="Tyr recombinase" evidence="11">
    <location>
        <begin position="124"/>
        <end position="345"/>
    </location>
</feature>
<evidence type="ECO:0000313" key="13">
    <source>
        <dbReference type="EMBL" id="SCL58352.1"/>
    </source>
</evidence>
<dbReference type="InterPro" id="IPR002104">
    <property type="entry name" value="Integrase_catalytic"/>
</dbReference>
<evidence type="ECO:0000256" key="10">
    <source>
        <dbReference type="SAM" id="MobiDB-lite"/>
    </source>
</evidence>
<dbReference type="GO" id="GO:0007059">
    <property type="term" value="P:chromosome segregation"/>
    <property type="evidence" value="ECO:0007669"/>
    <property type="project" value="UniProtKB-UniRule"/>
</dbReference>
<dbReference type="InterPro" id="IPR023009">
    <property type="entry name" value="Tyrosine_recombinase_XerC/XerD"/>
</dbReference>
<keyword evidence="6 9" id="KW-0238">DNA-binding</keyword>
<evidence type="ECO:0000313" key="14">
    <source>
        <dbReference type="Proteomes" id="UP000198605"/>
    </source>
</evidence>
<evidence type="ECO:0000256" key="6">
    <source>
        <dbReference type="ARBA" id="ARBA00023125"/>
    </source>
</evidence>
<evidence type="ECO:0000256" key="8">
    <source>
        <dbReference type="ARBA" id="ARBA00023306"/>
    </source>
</evidence>
<feature type="active site" evidence="9">
    <location>
        <position position="297"/>
    </location>
</feature>
<dbReference type="GO" id="GO:0051301">
    <property type="term" value="P:cell division"/>
    <property type="evidence" value="ECO:0007669"/>
    <property type="project" value="UniProtKB-KW"/>
</dbReference>
<protein>
    <recommendedName>
        <fullName evidence="9">Tyrosine recombinase XerC</fullName>
    </recommendedName>
</protein>
<comment type="subunit">
    <text evidence="9">Forms a cyclic heterotetrameric complex composed of two molecules of XerC and two molecules of XerD.</text>
</comment>
<name>A0A1C6UWA1_9ACTN</name>
<dbReference type="InterPro" id="IPR044068">
    <property type="entry name" value="CB"/>
</dbReference>
<evidence type="ECO:0000256" key="2">
    <source>
        <dbReference type="ARBA" id="ARBA00022490"/>
    </source>
</evidence>
<dbReference type="InterPro" id="IPR010998">
    <property type="entry name" value="Integrase_recombinase_N"/>
</dbReference>
<dbReference type="HAMAP" id="MF_01808">
    <property type="entry name" value="Recomb_XerC_XerD"/>
    <property type="match status" value="1"/>
</dbReference>
<dbReference type="PANTHER" id="PTHR30349:SF77">
    <property type="entry name" value="TYROSINE RECOMBINASE XERC"/>
    <property type="match status" value="1"/>
</dbReference>
<feature type="active site" evidence="9">
    <location>
        <position position="300"/>
    </location>
</feature>
<sequence length="351" mass="37247">MTDQRRGTRAAHEALPAPMRAAVDDFADHLARVRNRSAHTVRAYVTDLVSLLDHAVRMGCADLSELDLTVLRSWLAKQRTMGAARTSLARRAAAARTFSAWAHRAGLLAADVAAPLASPKAHRELPTVLRADQAAALMAAPDRTDRDGPDTRRPGDGVAPADGRTVDNAGRGDAPAPGGNDDSEAVLLRDRLLLELLYATGVRISEACGLDVTDVDQARRVVRVLGKGGRERAVPYGVPAQRALDAWLAHGRPALAAPRSGGALLLGARGGRLNPTTARRIVAGYAEAAGLPRVTPHGLRHSAATHLLEGGADLRAVQELLGHSSLASTQIYTHVSVERLRAAYRQAHPRA</sequence>
<dbReference type="GO" id="GO:0003677">
    <property type="term" value="F:DNA binding"/>
    <property type="evidence" value="ECO:0007669"/>
    <property type="project" value="UniProtKB-UniRule"/>
</dbReference>
<dbReference type="CDD" id="cd00798">
    <property type="entry name" value="INT_XerDC_C"/>
    <property type="match status" value="1"/>
</dbReference>
<evidence type="ECO:0000256" key="4">
    <source>
        <dbReference type="ARBA" id="ARBA00022829"/>
    </source>
</evidence>
<comment type="similarity">
    <text evidence="9">Belongs to the 'phage' integrase family. XerC subfamily.</text>
</comment>
<evidence type="ECO:0000259" key="12">
    <source>
        <dbReference type="PROSITE" id="PS51900"/>
    </source>
</evidence>
<keyword evidence="2 9" id="KW-0963">Cytoplasm</keyword>
<reference evidence="14" key="1">
    <citation type="submission" date="2016-06" db="EMBL/GenBank/DDBJ databases">
        <authorList>
            <person name="Varghese N."/>
            <person name="Submissions Spin"/>
        </authorList>
    </citation>
    <scope>NUCLEOTIDE SEQUENCE [LARGE SCALE GENOMIC DNA]</scope>
    <source>
        <strain evidence="14">DSM 44151</strain>
    </source>
</reference>
<evidence type="ECO:0000256" key="5">
    <source>
        <dbReference type="ARBA" id="ARBA00022908"/>
    </source>
</evidence>
<dbReference type="Pfam" id="PF00589">
    <property type="entry name" value="Phage_integrase"/>
    <property type="match status" value="1"/>
</dbReference>
<dbReference type="InterPro" id="IPR050090">
    <property type="entry name" value="Tyrosine_recombinase_XerCD"/>
</dbReference>
<feature type="active site" description="O-(3'-phospho-DNA)-tyrosine intermediate" evidence="9">
    <location>
        <position position="332"/>
    </location>
</feature>
<dbReference type="PANTHER" id="PTHR30349">
    <property type="entry name" value="PHAGE INTEGRASE-RELATED"/>
    <property type="match status" value="1"/>
</dbReference>
<feature type="domain" description="Core-binding (CB)" evidence="12">
    <location>
        <begin position="17"/>
        <end position="103"/>
    </location>
</feature>
<dbReference type="InterPro" id="IPR011010">
    <property type="entry name" value="DNA_brk_join_enz"/>
</dbReference>
<dbReference type="Pfam" id="PF02899">
    <property type="entry name" value="Phage_int_SAM_1"/>
    <property type="match status" value="1"/>
</dbReference>
<dbReference type="GO" id="GO:0006313">
    <property type="term" value="P:DNA transposition"/>
    <property type="evidence" value="ECO:0007669"/>
    <property type="project" value="UniProtKB-UniRule"/>
</dbReference>
<dbReference type="SUPFAM" id="SSF56349">
    <property type="entry name" value="DNA breaking-rejoining enzymes"/>
    <property type="match status" value="1"/>
</dbReference>
<evidence type="ECO:0000256" key="9">
    <source>
        <dbReference type="HAMAP-Rule" id="MF_01808"/>
    </source>
</evidence>
<evidence type="ECO:0000256" key="1">
    <source>
        <dbReference type="ARBA" id="ARBA00004496"/>
    </source>
</evidence>
<evidence type="ECO:0000256" key="7">
    <source>
        <dbReference type="ARBA" id="ARBA00023172"/>
    </source>
</evidence>
<feature type="active site" evidence="9">
    <location>
        <position position="227"/>
    </location>
</feature>
<dbReference type="PROSITE" id="PS51898">
    <property type="entry name" value="TYR_RECOMBINASE"/>
    <property type="match status" value="1"/>
</dbReference>
<keyword evidence="8 9" id="KW-0131">Cell cycle</keyword>
<evidence type="ECO:0000256" key="3">
    <source>
        <dbReference type="ARBA" id="ARBA00022618"/>
    </source>
</evidence>
<keyword evidence="7 9" id="KW-0233">DNA recombination</keyword>
<keyword evidence="14" id="KW-1185">Reference proteome</keyword>
<keyword evidence="3 9" id="KW-0132">Cell division</keyword>
<comment type="function">
    <text evidence="9">Site-specific tyrosine recombinase, which acts by catalyzing the cutting and rejoining of the recombining DNA molecules. The XerC-XerD complex is essential to convert dimers of the bacterial chromosome into monomers to permit their segregation at cell division. It also contributes to the segregational stability of plasmids.</text>
</comment>
<comment type="subcellular location">
    <subcellularLocation>
        <location evidence="1 9">Cytoplasm</location>
    </subcellularLocation>
</comment>
<dbReference type="SUPFAM" id="SSF47823">
    <property type="entry name" value="lambda integrase-like, N-terminal domain"/>
    <property type="match status" value="1"/>
</dbReference>
<organism evidence="13 14">
    <name type="scientific">Micromonospora chersina</name>
    <dbReference type="NCBI Taxonomy" id="47854"/>
    <lineage>
        <taxon>Bacteria</taxon>
        <taxon>Bacillati</taxon>
        <taxon>Actinomycetota</taxon>
        <taxon>Actinomycetes</taxon>
        <taxon>Micromonosporales</taxon>
        <taxon>Micromonosporaceae</taxon>
        <taxon>Micromonospora</taxon>
    </lineage>
</organism>
<evidence type="ECO:0000259" key="11">
    <source>
        <dbReference type="PROSITE" id="PS51898"/>
    </source>
</evidence>
<dbReference type="AlphaFoldDB" id="A0A1C6UWA1"/>
<dbReference type="STRING" id="47854.GA0070603_2600"/>
<dbReference type="GO" id="GO:0009037">
    <property type="term" value="F:tyrosine-based site-specific recombinase activity"/>
    <property type="evidence" value="ECO:0007669"/>
    <property type="project" value="UniProtKB-UniRule"/>
</dbReference>
<keyword evidence="4 9" id="KW-0159">Chromosome partition</keyword>
<gene>
    <name evidence="9" type="primary">xerC</name>
    <name evidence="13" type="ORF">GA0070603_2600</name>
</gene>
<dbReference type="EMBL" id="FMIB01000002">
    <property type="protein sequence ID" value="SCL58352.1"/>
    <property type="molecule type" value="Genomic_DNA"/>
</dbReference>
<dbReference type="PROSITE" id="PS51900">
    <property type="entry name" value="CB"/>
    <property type="match status" value="1"/>
</dbReference>
<dbReference type="Proteomes" id="UP000198605">
    <property type="component" value="Unassembled WGS sequence"/>
</dbReference>
<dbReference type="Gene3D" id="1.10.150.130">
    <property type="match status" value="1"/>
</dbReference>